<name>A0A0A9GXR6_ARUDO</name>
<feature type="region of interest" description="Disordered" evidence="1">
    <location>
        <begin position="1"/>
        <end position="86"/>
    </location>
</feature>
<accession>A0A0A9GXR6</accession>
<feature type="compositionally biased region" description="Gly residues" evidence="1">
    <location>
        <begin position="73"/>
        <end position="86"/>
    </location>
</feature>
<reference evidence="2" key="1">
    <citation type="submission" date="2014-09" db="EMBL/GenBank/DDBJ databases">
        <authorList>
            <person name="Magalhaes I.L.F."/>
            <person name="Oliveira U."/>
            <person name="Santos F.R."/>
            <person name="Vidigal T.H.D.A."/>
            <person name="Brescovit A.D."/>
            <person name="Santos A.J."/>
        </authorList>
    </citation>
    <scope>NUCLEOTIDE SEQUENCE</scope>
    <source>
        <tissue evidence="2">Shoot tissue taken approximately 20 cm above the soil surface</tissue>
    </source>
</reference>
<evidence type="ECO:0000256" key="1">
    <source>
        <dbReference type="SAM" id="MobiDB-lite"/>
    </source>
</evidence>
<organism evidence="2">
    <name type="scientific">Arundo donax</name>
    <name type="common">Giant reed</name>
    <name type="synonym">Donax arundinaceus</name>
    <dbReference type="NCBI Taxonomy" id="35708"/>
    <lineage>
        <taxon>Eukaryota</taxon>
        <taxon>Viridiplantae</taxon>
        <taxon>Streptophyta</taxon>
        <taxon>Embryophyta</taxon>
        <taxon>Tracheophyta</taxon>
        <taxon>Spermatophyta</taxon>
        <taxon>Magnoliopsida</taxon>
        <taxon>Liliopsida</taxon>
        <taxon>Poales</taxon>
        <taxon>Poaceae</taxon>
        <taxon>PACMAD clade</taxon>
        <taxon>Arundinoideae</taxon>
        <taxon>Arundineae</taxon>
        <taxon>Arundo</taxon>
    </lineage>
</organism>
<evidence type="ECO:0000313" key="2">
    <source>
        <dbReference type="EMBL" id="JAE29780.1"/>
    </source>
</evidence>
<dbReference type="AlphaFoldDB" id="A0A0A9GXR6"/>
<reference evidence="2" key="2">
    <citation type="journal article" date="2015" name="Data Brief">
        <title>Shoot transcriptome of the giant reed, Arundo donax.</title>
        <authorList>
            <person name="Barrero R.A."/>
            <person name="Guerrero F.D."/>
            <person name="Moolhuijzen P."/>
            <person name="Goolsby J.A."/>
            <person name="Tidwell J."/>
            <person name="Bellgard S.E."/>
            <person name="Bellgard M.I."/>
        </authorList>
    </citation>
    <scope>NUCLEOTIDE SEQUENCE</scope>
    <source>
        <tissue evidence="2">Shoot tissue taken approximately 20 cm above the soil surface</tissue>
    </source>
</reference>
<sequence>MEPDSDEDYMHRDPPLAGGPRVGAVGGSGAGAGSGGEIAGGGGEGAEPGGGDGCGAKGEEEHAVEGPEVGVGLPQGRGGACLAGEP</sequence>
<protein>
    <submittedName>
        <fullName evidence="2">Uncharacterized protein</fullName>
    </submittedName>
</protein>
<dbReference type="EMBL" id="GBRH01168116">
    <property type="protein sequence ID" value="JAE29780.1"/>
    <property type="molecule type" value="Transcribed_RNA"/>
</dbReference>
<proteinExistence type="predicted"/>
<feature type="compositionally biased region" description="Gly residues" evidence="1">
    <location>
        <begin position="20"/>
        <end position="56"/>
    </location>
</feature>